<comment type="subcellular location">
    <subcellularLocation>
        <location evidence="1">Membrane</location>
        <topology evidence="1">Single-pass membrane protein</topology>
    </subcellularLocation>
</comment>
<feature type="domain" description="p-hydroxybenzoic acid efflux pump subunit AaeA-like beta-barrel" evidence="7">
    <location>
        <begin position="236"/>
        <end position="327"/>
    </location>
</feature>
<dbReference type="PANTHER" id="PTHR30367:SF6">
    <property type="entry name" value="SECRETION PROTEIN-RELATED"/>
    <property type="match status" value="1"/>
</dbReference>
<gene>
    <name evidence="8" type="ORF">FQP85_12580</name>
</gene>
<dbReference type="PANTHER" id="PTHR30367">
    <property type="entry name" value="P-HYDROXYBENZOIC ACID EFFLUX PUMP SUBUNIT AAEA-RELATED"/>
    <property type="match status" value="1"/>
</dbReference>
<evidence type="ECO:0000256" key="1">
    <source>
        <dbReference type="ARBA" id="ARBA00004167"/>
    </source>
</evidence>
<dbReference type="EMBL" id="VNFF01000011">
    <property type="protein sequence ID" value="TVU82608.1"/>
    <property type="molecule type" value="Genomic_DNA"/>
</dbReference>
<keyword evidence="9" id="KW-1185">Reference proteome</keyword>
<comment type="caution">
    <text evidence="8">The sequence shown here is derived from an EMBL/GenBank/DDBJ whole genome shotgun (WGS) entry which is preliminary data.</text>
</comment>
<feature type="transmembrane region" description="Helical" evidence="4">
    <location>
        <begin position="12"/>
        <end position="32"/>
    </location>
</feature>
<evidence type="ECO:0000259" key="5">
    <source>
        <dbReference type="Pfam" id="PF25876"/>
    </source>
</evidence>
<accession>A0ABY3FCE5</accession>
<dbReference type="Pfam" id="PF25917">
    <property type="entry name" value="BSH_RND"/>
    <property type="match status" value="1"/>
</dbReference>
<comment type="similarity">
    <text evidence="2">Belongs to the membrane fusion protein (MFP) (TC 8.A.1) family.</text>
</comment>
<evidence type="ECO:0000256" key="2">
    <source>
        <dbReference type="ARBA" id="ARBA00009477"/>
    </source>
</evidence>
<organism evidence="8 9">
    <name type="scientific">Pseudoalteromonas neustonica</name>
    <dbReference type="NCBI Taxonomy" id="1840331"/>
    <lineage>
        <taxon>Bacteria</taxon>
        <taxon>Pseudomonadati</taxon>
        <taxon>Pseudomonadota</taxon>
        <taxon>Gammaproteobacteria</taxon>
        <taxon>Alteromonadales</taxon>
        <taxon>Pseudoalteromonadaceae</taxon>
        <taxon>Pseudoalteromonas</taxon>
    </lineage>
</organism>
<keyword evidence="3" id="KW-0175">Coiled coil</keyword>
<dbReference type="Gene3D" id="2.40.30.170">
    <property type="match status" value="1"/>
</dbReference>
<dbReference type="InterPro" id="IPR058625">
    <property type="entry name" value="MdtA-like_BSH"/>
</dbReference>
<evidence type="ECO:0000256" key="3">
    <source>
        <dbReference type="SAM" id="Coils"/>
    </source>
</evidence>
<protein>
    <submittedName>
        <fullName evidence="8">HlyD family secretion protein</fullName>
    </submittedName>
</protein>
<feature type="domain" description="Multidrug resistance protein MdtA-like alpha-helical hairpin" evidence="5">
    <location>
        <begin position="107"/>
        <end position="169"/>
    </location>
</feature>
<reference evidence="8 9" key="1">
    <citation type="submission" date="2019-07" db="EMBL/GenBank/DDBJ databases">
        <title>Diversity of Bacteria from Kongsfjorden, Arctic.</title>
        <authorList>
            <person name="Yu Y."/>
        </authorList>
    </citation>
    <scope>NUCLEOTIDE SEQUENCE [LARGE SCALE GENOMIC DNA]</scope>
    <source>
        <strain evidence="8 9">SM1927</strain>
    </source>
</reference>
<dbReference type="InterPro" id="IPR058624">
    <property type="entry name" value="MdtA-like_HH"/>
</dbReference>
<keyword evidence="4" id="KW-0812">Transmembrane</keyword>
<dbReference type="Pfam" id="PF25963">
    <property type="entry name" value="Beta-barrel_AAEA"/>
    <property type="match status" value="1"/>
</dbReference>
<evidence type="ECO:0000259" key="7">
    <source>
        <dbReference type="Pfam" id="PF25963"/>
    </source>
</evidence>
<dbReference type="Gene3D" id="2.40.50.100">
    <property type="match status" value="1"/>
</dbReference>
<evidence type="ECO:0000256" key="4">
    <source>
        <dbReference type="SAM" id="Phobius"/>
    </source>
</evidence>
<dbReference type="InterPro" id="IPR058634">
    <property type="entry name" value="AaeA-lik-b-barrel"/>
</dbReference>
<dbReference type="Proteomes" id="UP000317938">
    <property type="component" value="Unassembled WGS sequence"/>
</dbReference>
<feature type="domain" description="Multidrug resistance protein MdtA-like barrel-sandwich hybrid" evidence="6">
    <location>
        <begin position="44"/>
        <end position="229"/>
    </location>
</feature>
<keyword evidence="4" id="KW-0472">Membrane</keyword>
<dbReference type="SUPFAM" id="SSF111369">
    <property type="entry name" value="HlyD-like secretion proteins"/>
    <property type="match status" value="3"/>
</dbReference>
<dbReference type="RefSeq" id="WP_145238909.1">
    <property type="nucleotide sequence ID" value="NZ_VNFF01000011.1"/>
</dbReference>
<dbReference type="InterPro" id="IPR050393">
    <property type="entry name" value="MFP_Efflux_Pump"/>
</dbReference>
<evidence type="ECO:0000259" key="6">
    <source>
        <dbReference type="Pfam" id="PF25917"/>
    </source>
</evidence>
<feature type="coiled-coil region" evidence="3">
    <location>
        <begin position="84"/>
        <end position="111"/>
    </location>
</feature>
<proteinExistence type="inferred from homology"/>
<dbReference type="Gene3D" id="1.10.287.470">
    <property type="entry name" value="Helix hairpin bin"/>
    <property type="match status" value="1"/>
</dbReference>
<dbReference type="Pfam" id="PF25876">
    <property type="entry name" value="HH_MFP_RND"/>
    <property type="match status" value="1"/>
</dbReference>
<sequence>MTPDQKFARYVKISLVGFILLFAYFVVADMFLPVTPQARVYHPVVQVTPQVSGRVNQVLVNNNQAIKAGEALFLIEAAPFKLALEQAQLAYADAQLQNQRLDSSVKAIQAQLAAGNAKLHEQQLLFDRSESLLKKRSISEQEYETISANYQSSQANVAAIEAQLTEAKLARGQLGEDNLALRHAQNQLAQAKLNLSYSIVTADADGKVANLQVSTGTFANKGQPMLAIVANKADLVADFREKSLVNIKVGSKAKVTFDALPGQVFAATVSSFEAGVSNGQLNANGLLSSTESSNRWVRDAQRQRIHIDLEQAQLLSKLPSGARATVQLLPESVIGQWFGVMQIRFISLLHYIY</sequence>
<evidence type="ECO:0000313" key="8">
    <source>
        <dbReference type="EMBL" id="TVU82608.1"/>
    </source>
</evidence>
<keyword evidence="4" id="KW-1133">Transmembrane helix</keyword>
<name>A0ABY3FCE5_9GAMM</name>
<evidence type="ECO:0000313" key="9">
    <source>
        <dbReference type="Proteomes" id="UP000317938"/>
    </source>
</evidence>